<dbReference type="AlphaFoldDB" id="A0A9X9Q8T5"/>
<accession>A0A9X9Q8T5</accession>
<gene>
    <name evidence="2" type="ORF">BN2614_LOCUS1</name>
</gene>
<reference evidence="2 3" key="1">
    <citation type="submission" date="2018-10" db="EMBL/GenBank/DDBJ databases">
        <authorList>
            <person name="Ekblom R."/>
            <person name="Jareborg N."/>
        </authorList>
    </citation>
    <scope>NUCLEOTIDE SEQUENCE [LARGE SCALE GENOMIC DNA]</scope>
    <source>
        <tissue evidence="2">Muscle</tissue>
    </source>
</reference>
<feature type="non-terminal residue" evidence="2">
    <location>
        <position position="1"/>
    </location>
</feature>
<comment type="caution">
    <text evidence="2">The sequence shown here is derived from an EMBL/GenBank/DDBJ whole genome shotgun (WGS) entry which is preliminary data.</text>
</comment>
<organism evidence="2 3">
    <name type="scientific">Gulo gulo</name>
    <name type="common">Wolverine</name>
    <name type="synonym">Gluton</name>
    <dbReference type="NCBI Taxonomy" id="48420"/>
    <lineage>
        <taxon>Eukaryota</taxon>
        <taxon>Metazoa</taxon>
        <taxon>Chordata</taxon>
        <taxon>Craniata</taxon>
        <taxon>Vertebrata</taxon>
        <taxon>Euteleostomi</taxon>
        <taxon>Mammalia</taxon>
        <taxon>Eutheria</taxon>
        <taxon>Laurasiatheria</taxon>
        <taxon>Carnivora</taxon>
        <taxon>Caniformia</taxon>
        <taxon>Musteloidea</taxon>
        <taxon>Mustelidae</taxon>
        <taxon>Guloninae</taxon>
        <taxon>Gulo</taxon>
    </lineage>
</organism>
<keyword evidence="3" id="KW-1185">Reference proteome</keyword>
<evidence type="ECO:0000256" key="1">
    <source>
        <dbReference type="SAM" id="MobiDB-lite"/>
    </source>
</evidence>
<evidence type="ECO:0000313" key="2">
    <source>
        <dbReference type="EMBL" id="VCX39782.1"/>
    </source>
</evidence>
<dbReference type="EMBL" id="CYRY02044711">
    <property type="protein sequence ID" value="VCX39782.1"/>
    <property type="molecule type" value="Genomic_DNA"/>
</dbReference>
<feature type="region of interest" description="Disordered" evidence="1">
    <location>
        <begin position="96"/>
        <end position="125"/>
    </location>
</feature>
<sequence length="125" mass="14511">GRGEGEERNISRERQRERKREIERGRERDRQTDIRCRTRDWSLAMLWPGLLKWEEKAEGTDMPSGVLSMKLSGASSQHYLLPSTLPLTRAQPHFISQSLLPPGSQPVPLKKTEHLPPLRTQNYLR</sequence>
<name>A0A9X9Q8T5_GULGU</name>
<dbReference type="Proteomes" id="UP000269945">
    <property type="component" value="Unassembled WGS sequence"/>
</dbReference>
<proteinExistence type="predicted"/>
<protein>
    <submittedName>
        <fullName evidence="2">Uncharacterized protein</fullName>
    </submittedName>
</protein>
<evidence type="ECO:0000313" key="3">
    <source>
        <dbReference type="Proteomes" id="UP000269945"/>
    </source>
</evidence>
<feature type="region of interest" description="Disordered" evidence="1">
    <location>
        <begin position="1"/>
        <end position="33"/>
    </location>
</feature>